<keyword evidence="9" id="KW-1185">Reference proteome</keyword>
<evidence type="ECO:0000256" key="2">
    <source>
        <dbReference type="ARBA" id="ARBA00023015"/>
    </source>
</evidence>
<comment type="caution">
    <text evidence="8">The sequence shown here is derived from an EMBL/GenBank/DDBJ whole genome shotgun (WGS) entry which is preliminary data.</text>
</comment>
<proteinExistence type="inferred from homology"/>
<evidence type="ECO:0000259" key="6">
    <source>
        <dbReference type="Pfam" id="PF04542"/>
    </source>
</evidence>
<sequence length="200" mass="21917">MTPDEERFTAVYDACRQNVWAYAAARGGRQAADEVVSETFAVAWRRLADVPDPPLPWLLGVARNVLRDGRRAEARRETFTAELGRSAARPAGDIAEDVAERLAVLRAMATLPERDREILILIAWQGLTPREAAGVVRCSPAALRVRLHRARRRLLHAAGQEMTAGPETTARPETTDARGPAGARPQGHMGHMGIVSEEMP</sequence>
<dbReference type="NCBIfam" id="TIGR02937">
    <property type="entry name" value="sigma70-ECF"/>
    <property type="match status" value="1"/>
</dbReference>
<dbReference type="Pfam" id="PF08281">
    <property type="entry name" value="Sigma70_r4_2"/>
    <property type="match status" value="1"/>
</dbReference>
<dbReference type="Gene3D" id="1.10.1740.10">
    <property type="match status" value="1"/>
</dbReference>
<dbReference type="PANTHER" id="PTHR43133">
    <property type="entry name" value="RNA POLYMERASE ECF-TYPE SIGMA FACTO"/>
    <property type="match status" value="1"/>
</dbReference>
<evidence type="ECO:0000259" key="7">
    <source>
        <dbReference type="Pfam" id="PF08281"/>
    </source>
</evidence>
<dbReference type="Proteomes" id="UP001569963">
    <property type="component" value="Unassembled WGS sequence"/>
</dbReference>
<evidence type="ECO:0000256" key="1">
    <source>
        <dbReference type="ARBA" id="ARBA00010641"/>
    </source>
</evidence>
<dbReference type="InterPro" id="IPR036388">
    <property type="entry name" value="WH-like_DNA-bd_sf"/>
</dbReference>
<protein>
    <submittedName>
        <fullName evidence="8">Sigma-70 family RNA polymerase sigma factor</fullName>
    </submittedName>
</protein>
<reference evidence="8 9" key="1">
    <citation type="submission" date="2023-11" db="EMBL/GenBank/DDBJ databases">
        <title>Actinomadura monticuli sp. nov., isolated from volcanic ash.</title>
        <authorList>
            <person name="Lee S.D."/>
            <person name="Yang H."/>
            <person name="Kim I.S."/>
        </authorList>
    </citation>
    <scope>NUCLEOTIDE SEQUENCE [LARGE SCALE GENOMIC DNA]</scope>
    <source>
        <strain evidence="8 9">DLS-62</strain>
    </source>
</reference>
<dbReference type="SUPFAM" id="SSF88946">
    <property type="entry name" value="Sigma2 domain of RNA polymerase sigma factors"/>
    <property type="match status" value="1"/>
</dbReference>
<dbReference type="SUPFAM" id="SSF88659">
    <property type="entry name" value="Sigma3 and sigma4 domains of RNA polymerase sigma factors"/>
    <property type="match status" value="1"/>
</dbReference>
<dbReference type="InterPro" id="IPR013324">
    <property type="entry name" value="RNA_pol_sigma_r3/r4-like"/>
</dbReference>
<evidence type="ECO:0000256" key="3">
    <source>
        <dbReference type="ARBA" id="ARBA00023082"/>
    </source>
</evidence>
<organism evidence="8 9">
    <name type="scientific">Actinomadura monticuli</name>
    <dbReference type="NCBI Taxonomy" id="3097367"/>
    <lineage>
        <taxon>Bacteria</taxon>
        <taxon>Bacillati</taxon>
        <taxon>Actinomycetota</taxon>
        <taxon>Actinomycetes</taxon>
        <taxon>Streptosporangiales</taxon>
        <taxon>Thermomonosporaceae</taxon>
        <taxon>Actinomadura</taxon>
    </lineage>
</organism>
<dbReference type="EMBL" id="JAXCEI010000009">
    <property type="protein sequence ID" value="MFA1541404.1"/>
    <property type="molecule type" value="Genomic_DNA"/>
</dbReference>
<evidence type="ECO:0000313" key="9">
    <source>
        <dbReference type="Proteomes" id="UP001569963"/>
    </source>
</evidence>
<comment type="similarity">
    <text evidence="1">Belongs to the sigma-70 factor family. ECF subfamily.</text>
</comment>
<dbReference type="Gene3D" id="1.10.10.10">
    <property type="entry name" value="Winged helix-like DNA-binding domain superfamily/Winged helix DNA-binding domain"/>
    <property type="match status" value="1"/>
</dbReference>
<dbReference type="Pfam" id="PF04542">
    <property type="entry name" value="Sigma70_r2"/>
    <property type="match status" value="1"/>
</dbReference>
<dbReference type="InterPro" id="IPR014284">
    <property type="entry name" value="RNA_pol_sigma-70_dom"/>
</dbReference>
<feature type="region of interest" description="Disordered" evidence="5">
    <location>
        <begin position="160"/>
        <end position="200"/>
    </location>
</feature>
<keyword evidence="4" id="KW-0804">Transcription</keyword>
<keyword evidence="3" id="KW-0731">Sigma factor</keyword>
<dbReference type="InterPro" id="IPR013325">
    <property type="entry name" value="RNA_pol_sigma_r2"/>
</dbReference>
<accession>A0ABV4QHF9</accession>
<evidence type="ECO:0000256" key="4">
    <source>
        <dbReference type="ARBA" id="ARBA00023163"/>
    </source>
</evidence>
<gene>
    <name evidence="8" type="ORF">SM611_20960</name>
</gene>
<feature type="domain" description="RNA polymerase sigma-70 region 2" evidence="6">
    <location>
        <begin position="12"/>
        <end position="76"/>
    </location>
</feature>
<evidence type="ECO:0000313" key="8">
    <source>
        <dbReference type="EMBL" id="MFA1541404.1"/>
    </source>
</evidence>
<evidence type="ECO:0000256" key="5">
    <source>
        <dbReference type="SAM" id="MobiDB-lite"/>
    </source>
</evidence>
<dbReference type="RefSeq" id="WP_371951562.1">
    <property type="nucleotide sequence ID" value="NZ_JAXCEI010000009.1"/>
</dbReference>
<dbReference type="InterPro" id="IPR007627">
    <property type="entry name" value="RNA_pol_sigma70_r2"/>
</dbReference>
<dbReference type="InterPro" id="IPR013249">
    <property type="entry name" value="RNA_pol_sigma70_r4_t2"/>
</dbReference>
<dbReference type="InterPro" id="IPR039425">
    <property type="entry name" value="RNA_pol_sigma-70-like"/>
</dbReference>
<feature type="domain" description="RNA polymerase sigma factor 70 region 4 type 2" evidence="7">
    <location>
        <begin position="102"/>
        <end position="154"/>
    </location>
</feature>
<name>A0ABV4QHF9_9ACTN</name>
<dbReference type="PANTHER" id="PTHR43133:SF25">
    <property type="entry name" value="RNA POLYMERASE SIGMA FACTOR RFAY-RELATED"/>
    <property type="match status" value="1"/>
</dbReference>
<keyword evidence="2" id="KW-0805">Transcription regulation</keyword>